<dbReference type="PROSITE" id="PS51864">
    <property type="entry name" value="ASTACIN"/>
    <property type="match status" value="1"/>
</dbReference>
<evidence type="ECO:0000259" key="4">
    <source>
        <dbReference type="PROSITE" id="PS51864"/>
    </source>
</evidence>
<evidence type="ECO:0000256" key="1">
    <source>
        <dbReference type="PROSITE-ProRule" id="PRU01211"/>
    </source>
</evidence>
<accession>A0A814KAI8</accession>
<protein>
    <recommendedName>
        <fullName evidence="2">Metalloendopeptidase</fullName>
        <ecNumber evidence="2">3.4.24.-</ecNumber>
    </recommendedName>
</protein>
<dbReference type="EMBL" id="CAJNOG010000180">
    <property type="protein sequence ID" value="CAF1046763.1"/>
    <property type="molecule type" value="Genomic_DNA"/>
</dbReference>
<feature type="binding site" evidence="1">
    <location>
        <position position="269"/>
    </location>
    <ligand>
        <name>Zn(2+)</name>
        <dbReference type="ChEBI" id="CHEBI:29105"/>
        <note>catalytic</note>
    </ligand>
</feature>
<comment type="cofactor">
    <cofactor evidence="1 2">
        <name>Zn(2+)</name>
        <dbReference type="ChEBI" id="CHEBI:29105"/>
    </cofactor>
    <text evidence="1 2">Binds 1 zinc ion per subunit.</text>
</comment>
<keyword evidence="1 2" id="KW-0862">Zinc</keyword>
<dbReference type="PRINTS" id="PR00480">
    <property type="entry name" value="ASTACIN"/>
</dbReference>
<dbReference type="Gene3D" id="3.40.390.10">
    <property type="entry name" value="Collagenase (Catalytic Domain)"/>
    <property type="match status" value="1"/>
</dbReference>
<feature type="transmembrane region" description="Helical" evidence="3">
    <location>
        <begin position="466"/>
        <end position="484"/>
    </location>
</feature>
<organism evidence="5 6">
    <name type="scientific">Adineta steineri</name>
    <dbReference type="NCBI Taxonomy" id="433720"/>
    <lineage>
        <taxon>Eukaryota</taxon>
        <taxon>Metazoa</taxon>
        <taxon>Spiralia</taxon>
        <taxon>Gnathifera</taxon>
        <taxon>Rotifera</taxon>
        <taxon>Eurotatoria</taxon>
        <taxon>Bdelloidea</taxon>
        <taxon>Adinetida</taxon>
        <taxon>Adinetidae</taxon>
        <taxon>Adineta</taxon>
    </lineage>
</organism>
<dbReference type="Proteomes" id="UP000663845">
    <property type="component" value="Unassembled WGS sequence"/>
</dbReference>
<evidence type="ECO:0000256" key="2">
    <source>
        <dbReference type="RuleBase" id="RU361183"/>
    </source>
</evidence>
<keyword evidence="3" id="KW-0472">Membrane</keyword>
<dbReference type="InterPro" id="IPR024079">
    <property type="entry name" value="MetalloPept_cat_dom_sf"/>
</dbReference>
<dbReference type="SUPFAM" id="SSF55486">
    <property type="entry name" value="Metalloproteases ('zincins'), catalytic domain"/>
    <property type="match status" value="1"/>
</dbReference>
<keyword evidence="3" id="KW-1133">Transmembrane helix</keyword>
<evidence type="ECO:0000313" key="5">
    <source>
        <dbReference type="EMBL" id="CAF1046763.1"/>
    </source>
</evidence>
<feature type="binding site" evidence="1">
    <location>
        <position position="259"/>
    </location>
    <ligand>
        <name>Zn(2+)</name>
        <dbReference type="ChEBI" id="CHEBI:29105"/>
        <note>catalytic</note>
    </ligand>
</feature>
<feature type="active site" evidence="1">
    <location>
        <position position="260"/>
    </location>
</feature>
<dbReference type="InterPro" id="IPR001506">
    <property type="entry name" value="Peptidase_M12A"/>
</dbReference>
<sequence length="485" mass="55568">MRRRITGLLVKEIWSKKLSDEQKLEMKSNIKLTDYVFDYLTKRFNNKEIAIEISYNMQDACNRYRNNYEINLFWQILIGQVEENVYHDEMKEFACILQYFIKLSSNYSSQSLLWTIPWSHFINALHQLYSNWTNERISLLIRSAERDTQQSSIEKNDLRVFLLFMEDDEGHIGEFLMTIRQQLQLDKNEYIEKIKNLLIGYPLVSIKQFKRAVQMVDPHISKQELRRYVGSWGTRNVVRPVSLLHGLHDTCMVSGIVQHELSHVLGMHHEQSRPDRDSYVSIQWANIDPANIKDFVKFNDSEVDTLMTSYDYASVMHYGWNAFAINGSVPTIIPTMNSSAVLGQRVRLSPVDIIEIQRYYGCIPTPNTTNTITTTSTPTINTTRTATVTTTSTTVITTVTTSSTTQITTVATISTTQTATASTTNTTRITISSTQTISMPILIPLDLVATTTEEASVTSIGARSVFPLYFEIYFICAIIIIYLTK</sequence>
<reference evidence="5" key="1">
    <citation type="submission" date="2021-02" db="EMBL/GenBank/DDBJ databases">
        <authorList>
            <person name="Nowell W R."/>
        </authorList>
    </citation>
    <scope>NUCLEOTIDE SEQUENCE</scope>
</reference>
<keyword evidence="1 2" id="KW-0378">Hydrolase</keyword>
<dbReference type="GO" id="GO:0006508">
    <property type="term" value="P:proteolysis"/>
    <property type="evidence" value="ECO:0007669"/>
    <property type="project" value="UniProtKB-KW"/>
</dbReference>
<dbReference type="SMART" id="SM00235">
    <property type="entry name" value="ZnMc"/>
    <property type="match status" value="1"/>
</dbReference>
<keyword evidence="1 2" id="KW-0645">Protease</keyword>
<dbReference type="PANTHER" id="PTHR10127:SF883">
    <property type="entry name" value="ZINC METALLOPROTEINASE NAS-8"/>
    <property type="match status" value="1"/>
</dbReference>
<feature type="binding site" evidence="1">
    <location>
        <position position="263"/>
    </location>
    <ligand>
        <name>Zn(2+)</name>
        <dbReference type="ChEBI" id="CHEBI:29105"/>
        <note>catalytic</note>
    </ligand>
</feature>
<comment type="caution">
    <text evidence="5">The sequence shown here is derived from an EMBL/GenBank/DDBJ whole genome shotgun (WGS) entry which is preliminary data.</text>
</comment>
<name>A0A814KAI8_9BILA</name>
<comment type="caution">
    <text evidence="1">Lacks conserved residue(s) required for the propagation of feature annotation.</text>
</comment>
<dbReference type="InterPro" id="IPR006026">
    <property type="entry name" value="Peptidase_Metallo"/>
</dbReference>
<gene>
    <name evidence="5" type="ORF">JYZ213_LOCUS18451</name>
</gene>
<keyword evidence="1 2" id="KW-0482">Metalloprotease</keyword>
<evidence type="ECO:0000256" key="3">
    <source>
        <dbReference type="SAM" id="Phobius"/>
    </source>
</evidence>
<feature type="domain" description="Peptidase M12A" evidence="4">
    <location>
        <begin position="240"/>
        <end position="363"/>
    </location>
</feature>
<dbReference type="AlphaFoldDB" id="A0A814KAI8"/>
<keyword evidence="1 2" id="KW-0479">Metal-binding</keyword>
<dbReference type="EC" id="3.4.24.-" evidence="2"/>
<evidence type="ECO:0000313" key="6">
    <source>
        <dbReference type="Proteomes" id="UP000663845"/>
    </source>
</evidence>
<keyword evidence="3" id="KW-0812">Transmembrane</keyword>
<proteinExistence type="predicted"/>
<dbReference type="PANTHER" id="PTHR10127">
    <property type="entry name" value="DISCOIDIN, CUB, EGF, LAMININ , AND ZINC METALLOPROTEASE DOMAIN CONTAINING"/>
    <property type="match status" value="1"/>
</dbReference>
<dbReference type="GO" id="GO:0004222">
    <property type="term" value="F:metalloendopeptidase activity"/>
    <property type="evidence" value="ECO:0007669"/>
    <property type="project" value="UniProtKB-UniRule"/>
</dbReference>
<dbReference type="GO" id="GO:0008270">
    <property type="term" value="F:zinc ion binding"/>
    <property type="evidence" value="ECO:0007669"/>
    <property type="project" value="UniProtKB-UniRule"/>
</dbReference>
<dbReference type="Pfam" id="PF01400">
    <property type="entry name" value="Astacin"/>
    <property type="match status" value="1"/>
</dbReference>